<gene>
    <name evidence="5" type="ORF">CRHIZ90672A_00014426</name>
</gene>
<keyword evidence="3" id="KW-0812">Transmembrane</keyword>
<evidence type="ECO:0000256" key="3">
    <source>
        <dbReference type="SAM" id="Phobius"/>
    </source>
</evidence>
<dbReference type="GO" id="GO:0016020">
    <property type="term" value="C:membrane"/>
    <property type="evidence" value="ECO:0007669"/>
    <property type="project" value="UniProtKB-SubCell"/>
</dbReference>
<dbReference type="EMBL" id="CABFNQ020000743">
    <property type="protein sequence ID" value="CAH0031658.1"/>
    <property type="molecule type" value="Genomic_DNA"/>
</dbReference>
<dbReference type="PANTHER" id="PTHR11360">
    <property type="entry name" value="MONOCARBOXYLATE TRANSPORTER"/>
    <property type="match status" value="1"/>
</dbReference>
<evidence type="ECO:0000313" key="5">
    <source>
        <dbReference type="EMBL" id="CAH0031658.1"/>
    </source>
</evidence>
<dbReference type="Proteomes" id="UP000696573">
    <property type="component" value="Unassembled WGS sequence"/>
</dbReference>
<feature type="transmembrane region" description="Helical" evidence="3">
    <location>
        <begin position="64"/>
        <end position="84"/>
    </location>
</feature>
<sequence length="290" mass="31061">MQYAFIGGLSLTSLLSVSPLATILMRRYGIRPTMFFGAVLETASFVIASFATQLWHLFLTQGLLFGAEVGLLFIPIAAVVPQWFTAKRSLASGISLSGAGLGGVVYSLAAGAMISSLGLSWEFRVMSIIAFTVNSSCIFLIGDRNTAIEVNQGAFHITLVKRAEYQLLIGFGILTILGYFILIFSLADYAMSIGLDSSQSSLIAALFNFGEAIGRPLVGYLSDNAGRMNISFSMTLLAGILPLAVWVNAKGYGVLLFFSVSEGLVAGSFWATISPLMAEVVGVVDRREFR</sequence>
<feature type="transmembrane region" description="Helical" evidence="3">
    <location>
        <begin position="96"/>
        <end position="117"/>
    </location>
</feature>
<feature type="transmembrane region" description="Helical" evidence="3">
    <location>
        <begin position="255"/>
        <end position="284"/>
    </location>
</feature>
<feature type="domain" description="Major facilitator superfamily (MFS) profile" evidence="4">
    <location>
        <begin position="158"/>
        <end position="290"/>
    </location>
</feature>
<feature type="transmembrane region" description="Helical" evidence="3">
    <location>
        <begin position="6"/>
        <end position="24"/>
    </location>
</feature>
<keyword evidence="3" id="KW-0472">Membrane</keyword>
<dbReference type="PANTHER" id="PTHR11360:SF315">
    <property type="entry name" value="TRANSPORTER MCH2-RELATED"/>
    <property type="match status" value="1"/>
</dbReference>
<protein>
    <recommendedName>
        <fullName evidence="4">Major facilitator superfamily (MFS) profile domain-containing protein</fullName>
    </recommendedName>
</protein>
<dbReference type="GO" id="GO:0022857">
    <property type="term" value="F:transmembrane transporter activity"/>
    <property type="evidence" value="ECO:0007669"/>
    <property type="project" value="InterPro"/>
</dbReference>
<dbReference type="SUPFAM" id="SSF103473">
    <property type="entry name" value="MFS general substrate transporter"/>
    <property type="match status" value="1"/>
</dbReference>
<dbReference type="InterPro" id="IPR020846">
    <property type="entry name" value="MFS_dom"/>
</dbReference>
<comment type="similarity">
    <text evidence="2">Belongs to the major facilitator superfamily. Monocarboxylate porter (TC 2.A.1.13) family.</text>
</comment>
<proteinExistence type="inferred from homology"/>
<dbReference type="InterPro" id="IPR050327">
    <property type="entry name" value="Proton-linked_MCT"/>
</dbReference>
<keyword evidence="6" id="KW-1185">Reference proteome</keyword>
<name>A0A9N9VUN5_9HYPO</name>
<feature type="non-terminal residue" evidence="5">
    <location>
        <position position="290"/>
    </location>
</feature>
<reference evidence="5" key="1">
    <citation type="submission" date="2021-10" db="EMBL/GenBank/DDBJ databases">
        <authorList>
            <person name="Piombo E."/>
        </authorList>
    </citation>
    <scope>NUCLEOTIDE SEQUENCE</scope>
</reference>
<feature type="transmembrane region" description="Helical" evidence="3">
    <location>
        <begin position="36"/>
        <end position="58"/>
    </location>
</feature>
<keyword evidence="3" id="KW-1133">Transmembrane helix</keyword>
<feature type="domain" description="Major facilitator superfamily (MFS) profile" evidence="4">
    <location>
        <begin position="1"/>
        <end position="145"/>
    </location>
</feature>
<comment type="caution">
    <text evidence="5">The sequence shown here is derived from an EMBL/GenBank/DDBJ whole genome shotgun (WGS) entry which is preliminary data.</text>
</comment>
<feature type="transmembrane region" description="Helical" evidence="3">
    <location>
        <begin position="123"/>
        <end position="142"/>
    </location>
</feature>
<dbReference type="InterPro" id="IPR036259">
    <property type="entry name" value="MFS_trans_sf"/>
</dbReference>
<dbReference type="PROSITE" id="PS50850">
    <property type="entry name" value="MFS"/>
    <property type="match status" value="2"/>
</dbReference>
<comment type="subcellular location">
    <subcellularLocation>
        <location evidence="1">Membrane</location>
        <topology evidence="1">Multi-pass membrane protein</topology>
    </subcellularLocation>
</comment>
<evidence type="ECO:0000259" key="4">
    <source>
        <dbReference type="PROSITE" id="PS50850"/>
    </source>
</evidence>
<evidence type="ECO:0000256" key="2">
    <source>
        <dbReference type="ARBA" id="ARBA00006727"/>
    </source>
</evidence>
<evidence type="ECO:0000313" key="6">
    <source>
        <dbReference type="Proteomes" id="UP000696573"/>
    </source>
</evidence>
<accession>A0A9N9VUN5</accession>
<feature type="transmembrane region" description="Helical" evidence="3">
    <location>
        <begin position="230"/>
        <end position="249"/>
    </location>
</feature>
<organism evidence="5 6">
    <name type="scientific">Clonostachys rhizophaga</name>
    <dbReference type="NCBI Taxonomy" id="160324"/>
    <lineage>
        <taxon>Eukaryota</taxon>
        <taxon>Fungi</taxon>
        <taxon>Dikarya</taxon>
        <taxon>Ascomycota</taxon>
        <taxon>Pezizomycotina</taxon>
        <taxon>Sordariomycetes</taxon>
        <taxon>Hypocreomycetidae</taxon>
        <taxon>Hypocreales</taxon>
        <taxon>Bionectriaceae</taxon>
        <taxon>Clonostachys</taxon>
    </lineage>
</organism>
<feature type="transmembrane region" description="Helical" evidence="3">
    <location>
        <begin position="199"/>
        <end position="218"/>
    </location>
</feature>
<dbReference type="AlphaFoldDB" id="A0A9N9VUN5"/>
<dbReference type="InterPro" id="IPR011701">
    <property type="entry name" value="MFS"/>
</dbReference>
<dbReference type="OrthoDB" id="6499973at2759"/>
<evidence type="ECO:0000256" key="1">
    <source>
        <dbReference type="ARBA" id="ARBA00004141"/>
    </source>
</evidence>
<dbReference type="Gene3D" id="1.20.1250.20">
    <property type="entry name" value="MFS general substrate transporter like domains"/>
    <property type="match status" value="2"/>
</dbReference>
<feature type="transmembrane region" description="Helical" evidence="3">
    <location>
        <begin position="163"/>
        <end position="187"/>
    </location>
</feature>
<dbReference type="Pfam" id="PF07690">
    <property type="entry name" value="MFS_1"/>
    <property type="match status" value="2"/>
</dbReference>